<evidence type="ECO:0000259" key="1">
    <source>
        <dbReference type="Pfam" id="PF18922"/>
    </source>
</evidence>
<dbReference type="Proteomes" id="UP000253383">
    <property type="component" value="Unassembled WGS sequence"/>
</dbReference>
<feature type="domain" description="DUF5672" evidence="1">
    <location>
        <begin position="61"/>
        <end position="256"/>
    </location>
</feature>
<evidence type="ECO:0000313" key="3">
    <source>
        <dbReference type="Proteomes" id="UP000253383"/>
    </source>
</evidence>
<dbReference type="AlphaFoldDB" id="A0A368JPP6"/>
<proteinExistence type="predicted"/>
<dbReference type="InterPro" id="IPR043729">
    <property type="entry name" value="DUF5672"/>
</dbReference>
<name>A0A368JPP6_9BACT</name>
<dbReference type="EMBL" id="QOWE01000007">
    <property type="protein sequence ID" value="RCR69639.1"/>
    <property type="molecule type" value="Genomic_DNA"/>
</dbReference>
<organism evidence="2 3">
    <name type="scientific">Larkinella punicea</name>
    <dbReference type="NCBI Taxonomy" id="2315727"/>
    <lineage>
        <taxon>Bacteria</taxon>
        <taxon>Pseudomonadati</taxon>
        <taxon>Bacteroidota</taxon>
        <taxon>Cytophagia</taxon>
        <taxon>Cytophagales</taxon>
        <taxon>Spirosomataceae</taxon>
        <taxon>Larkinella</taxon>
    </lineage>
</organism>
<dbReference type="Pfam" id="PF18922">
    <property type="entry name" value="DUF5672"/>
    <property type="match status" value="1"/>
</dbReference>
<comment type="caution">
    <text evidence="2">The sequence shown here is derived from an EMBL/GenBank/DDBJ whole genome shotgun (WGS) entry which is preliminary data.</text>
</comment>
<protein>
    <recommendedName>
        <fullName evidence="1">DUF5672 domain-containing protein</fullName>
    </recommendedName>
</protein>
<gene>
    <name evidence="2" type="ORF">DUE52_09835</name>
</gene>
<dbReference type="RefSeq" id="WP_114405833.1">
    <property type="nucleotide sequence ID" value="NZ_QOWE01000007.1"/>
</dbReference>
<sequence length="277" mass="32858">MNKIRKSPQVACVVIPVYQSSLTAYEQISLTQCLRVLGQHPIILVTPRSLDVSYLTQPHPQLQVRTFDDAFFKDVQSYNRLMLSEDYYQAFTDFEYMLIYQLDAFVFRDELTEWCRKGYEYIGAPWLRDRDFADWKDETVFNIKKKIAIWLDLKKDDGVTPREITSLNGVGNGGFSLRKIPSLLRWIRFYKKKIADYEKIHAHQYNEDVFWGIEINRYFPLISVPDFRTALRFSVEFYPERAIQTYNKGQLPFGCHAWNIHGTDYWRPIFATYGYTI</sequence>
<accession>A0A368JPP6</accession>
<reference evidence="2 3" key="1">
    <citation type="submission" date="2018-07" db="EMBL/GenBank/DDBJ databases">
        <title>Genome analysis of Larkinella rosea.</title>
        <authorList>
            <person name="Zhou Z."/>
            <person name="Wang G."/>
        </authorList>
    </citation>
    <scope>NUCLEOTIDE SEQUENCE [LARGE SCALE GENOMIC DNA]</scope>
    <source>
        <strain evidence="3">zzj9</strain>
    </source>
</reference>
<dbReference type="OrthoDB" id="7391526at2"/>
<evidence type="ECO:0000313" key="2">
    <source>
        <dbReference type="EMBL" id="RCR69639.1"/>
    </source>
</evidence>
<keyword evidence="3" id="KW-1185">Reference proteome</keyword>